<dbReference type="InterPro" id="IPR025857">
    <property type="entry name" value="MacB_PCD"/>
</dbReference>
<name>A0A7C5X3P2_9AQUI</name>
<comment type="similarity">
    <text evidence="2">Belongs to the ABC-4 integral membrane protein family. LolC/E subfamily.</text>
</comment>
<dbReference type="PANTHER" id="PTHR30489:SF0">
    <property type="entry name" value="LIPOPROTEIN-RELEASING SYSTEM TRANSMEMBRANE PROTEIN LOLE"/>
    <property type="match status" value="1"/>
</dbReference>
<dbReference type="PANTHER" id="PTHR30489">
    <property type="entry name" value="LIPOPROTEIN-RELEASING SYSTEM TRANSMEMBRANE PROTEIN LOLE"/>
    <property type="match status" value="1"/>
</dbReference>
<dbReference type="Pfam" id="PF12704">
    <property type="entry name" value="MacB_PCD"/>
    <property type="match status" value="1"/>
</dbReference>
<reference evidence="10" key="1">
    <citation type="journal article" date="2020" name="mSystems">
        <title>Genome- and Community-Level Interaction Insights into Carbon Utilization and Element Cycling Functions of Hydrothermarchaeota in Hydrothermal Sediment.</title>
        <authorList>
            <person name="Zhou Z."/>
            <person name="Liu Y."/>
            <person name="Xu W."/>
            <person name="Pan J."/>
            <person name="Luo Z.H."/>
            <person name="Li M."/>
        </authorList>
    </citation>
    <scope>NUCLEOTIDE SEQUENCE [LARGE SCALE GENOMIC DNA]</scope>
    <source>
        <strain evidence="10">SpSt-114</strain>
    </source>
</reference>
<dbReference type="AlphaFoldDB" id="A0A7C5X3P2"/>
<evidence type="ECO:0000256" key="7">
    <source>
        <dbReference type="SAM" id="Phobius"/>
    </source>
</evidence>
<protein>
    <submittedName>
        <fullName evidence="10">ABC transporter permease</fullName>
    </submittedName>
</protein>
<evidence type="ECO:0000313" key="10">
    <source>
        <dbReference type="EMBL" id="HHO73434.1"/>
    </source>
</evidence>
<dbReference type="Pfam" id="PF02687">
    <property type="entry name" value="FtsX"/>
    <property type="match status" value="1"/>
</dbReference>
<feature type="domain" description="ABC3 transporter permease C-terminal" evidence="8">
    <location>
        <begin position="245"/>
        <end position="370"/>
    </location>
</feature>
<feature type="transmembrane region" description="Helical" evidence="7">
    <location>
        <begin position="344"/>
        <end position="361"/>
    </location>
</feature>
<keyword evidence="3" id="KW-1003">Cell membrane</keyword>
<organism evidence="10">
    <name type="scientific">Thermocrinis ruber</name>
    <dbReference type="NCBI Taxonomy" id="75906"/>
    <lineage>
        <taxon>Bacteria</taxon>
        <taxon>Pseudomonadati</taxon>
        <taxon>Aquificota</taxon>
        <taxon>Aquificia</taxon>
        <taxon>Aquificales</taxon>
        <taxon>Aquificaceae</taxon>
        <taxon>Thermocrinis</taxon>
    </lineage>
</organism>
<evidence type="ECO:0000256" key="6">
    <source>
        <dbReference type="ARBA" id="ARBA00023136"/>
    </source>
</evidence>
<sequence length="378" mass="42051">MNLLFKLALRYLLSVRGSTLIISLIAFVGVSLSVSAVLLTMGAFSGFQKALKEKILSTTPHIIVSLLNDDFVVKEDELRKLPEIKKIEYVVLYSGVISKEGRVHAVSVKGLRDLKGNGILVGEGLADILGIEKGQDVTLISPLGVRTPLGFVPKVGQFKVVGFIKTGAMHQDYFTVAMPVEEAEKFFGDNWQMKGYEIYLKDPYQAQEVKKKVEKIFGFSAIVRSWIDLNQQLFNALQLEKVAIFFVLLLMTTLSSFNITSLLFLKVRDKVRDIAVLRTYGFKRKDVMLTFLLQGIILGLGGALFGITLALVGQFLINQYKLIRVPADVYLMDHIPCAIEPTDLATTFFVALFISLMASLAPSYRASKLSVVEILRKD</sequence>
<evidence type="ECO:0000256" key="1">
    <source>
        <dbReference type="ARBA" id="ARBA00004651"/>
    </source>
</evidence>
<comment type="subcellular location">
    <subcellularLocation>
        <location evidence="1">Cell membrane</location>
        <topology evidence="1">Multi-pass membrane protein</topology>
    </subcellularLocation>
</comment>
<evidence type="ECO:0000256" key="3">
    <source>
        <dbReference type="ARBA" id="ARBA00022475"/>
    </source>
</evidence>
<evidence type="ECO:0000256" key="5">
    <source>
        <dbReference type="ARBA" id="ARBA00022989"/>
    </source>
</evidence>
<proteinExistence type="inferred from homology"/>
<dbReference type="GO" id="GO:0044874">
    <property type="term" value="P:lipoprotein localization to outer membrane"/>
    <property type="evidence" value="ECO:0007669"/>
    <property type="project" value="TreeGrafter"/>
</dbReference>
<feature type="transmembrane region" description="Helical" evidence="7">
    <location>
        <begin position="286"/>
        <end position="317"/>
    </location>
</feature>
<dbReference type="GO" id="GO:0098797">
    <property type="term" value="C:plasma membrane protein complex"/>
    <property type="evidence" value="ECO:0007669"/>
    <property type="project" value="TreeGrafter"/>
</dbReference>
<evidence type="ECO:0000259" key="8">
    <source>
        <dbReference type="Pfam" id="PF02687"/>
    </source>
</evidence>
<keyword evidence="6 7" id="KW-0472">Membrane</keyword>
<dbReference type="InterPro" id="IPR003838">
    <property type="entry name" value="ABC3_permease_C"/>
</dbReference>
<accession>A0A7C5X3P2</accession>
<evidence type="ECO:0000259" key="9">
    <source>
        <dbReference type="Pfam" id="PF12704"/>
    </source>
</evidence>
<dbReference type="EMBL" id="DSAC01000025">
    <property type="protein sequence ID" value="HHO73434.1"/>
    <property type="molecule type" value="Genomic_DNA"/>
</dbReference>
<evidence type="ECO:0000256" key="4">
    <source>
        <dbReference type="ARBA" id="ARBA00022692"/>
    </source>
</evidence>
<gene>
    <name evidence="10" type="ORF">ENN04_02210</name>
</gene>
<comment type="caution">
    <text evidence="10">The sequence shown here is derived from an EMBL/GenBank/DDBJ whole genome shotgun (WGS) entry which is preliminary data.</text>
</comment>
<feature type="domain" description="MacB-like periplasmic core" evidence="9">
    <location>
        <begin position="23"/>
        <end position="215"/>
    </location>
</feature>
<dbReference type="InterPro" id="IPR051447">
    <property type="entry name" value="Lipoprotein-release_system"/>
</dbReference>
<keyword evidence="5 7" id="KW-1133">Transmembrane helix</keyword>
<feature type="transmembrane region" description="Helical" evidence="7">
    <location>
        <begin position="242"/>
        <end position="265"/>
    </location>
</feature>
<evidence type="ECO:0000256" key="2">
    <source>
        <dbReference type="ARBA" id="ARBA00005236"/>
    </source>
</evidence>
<keyword evidence="4 7" id="KW-0812">Transmembrane</keyword>
<feature type="transmembrane region" description="Helical" evidence="7">
    <location>
        <begin position="20"/>
        <end position="44"/>
    </location>
</feature>